<evidence type="ECO:0000313" key="1">
    <source>
        <dbReference type="EMBL" id="KAI5676656.1"/>
    </source>
</evidence>
<proteinExistence type="predicted"/>
<sequence>MLPDFSENLVHVRYLSLLEDLMLSGHTAGVAAYLDFCIGSCARQLWGFIWLPYLERALVPSDMWWAEVPLICYEIVEYHYPGDGPAIASEVLSYPSDEYIRWYRGITRVYIGSPANCDTSSREYQPAGVNRRMMEVDDMASVVIHQPPTVPSQMAVFVKKMPPPPGLGFASFQAPHSTSFGFSGFHAPPLLGTTGSSTPHQPISQESSSDKEERVDDMDGVQHYGFGHRVGKKTTRFTPSDWP</sequence>
<reference evidence="2" key="1">
    <citation type="journal article" date="2023" name="Nat. Plants">
        <title>Single-cell RNA sequencing provides a high-resolution roadmap for understanding the multicellular compartmentation of specialized metabolism.</title>
        <authorList>
            <person name="Sun S."/>
            <person name="Shen X."/>
            <person name="Li Y."/>
            <person name="Li Y."/>
            <person name="Wang S."/>
            <person name="Li R."/>
            <person name="Zhang H."/>
            <person name="Shen G."/>
            <person name="Guo B."/>
            <person name="Wei J."/>
            <person name="Xu J."/>
            <person name="St-Pierre B."/>
            <person name="Chen S."/>
            <person name="Sun C."/>
        </authorList>
    </citation>
    <scope>NUCLEOTIDE SEQUENCE [LARGE SCALE GENOMIC DNA]</scope>
</reference>
<evidence type="ECO:0000313" key="2">
    <source>
        <dbReference type="Proteomes" id="UP001060085"/>
    </source>
</evidence>
<organism evidence="1 2">
    <name type="scientific">Catharanthus roseus</name>
    <name type="common">Madagascar periwinkle</name>
    <name type="synonym">Vinca rosea</name>
    <dbReference type="NCBI Taxonomy" id="4058"/>
    <lineage>
        <taxon>Eukaryota</taxon>
        <taxon>Viridiplantae</taxon>
        <taxon>Streptophyta</taxon>
        <taxon>Embryophyta</taxon>
        <taxon>Tracheophyta</taxon>
        <taxon>Spermatophyta</taxon>
        <taxon>Magnoliopsida</taxon>
        <taxon>eudicotyledons</taxon>
        <taxon>Gunneridae</taxon>
        <taxon>Pentapetalae</taxon>
        <taxon>asterids</taxon>
        <taxon>lamiids</taxon>
        <taxon>Gentianales</taxon>
        <taxon>Apocynaceae</taxon>
        <taxon>Rauvolfioideae</taxon>
        <taxon>Vinceae</taxon>
        <taxon>Catharanthinae</taxon>
        <taxon>Catharanthus</taxon>
    </lineage>
</organism>
<dbReference type="EMBL" id="CM044702">
    <property type="protein sequence ID" value="KAI5676656.1"/>
    <property type="molecule type" value="Genomic_DNA"/>
</dbReference>
<keyword evidence="2" id="KW-1185">Reference proteome</keyword>
<comment type="caution">
    <text evidence="1">The sequence shown here is derived from an EMBL/GenBank/DDBJ whole genome shotgun (WGS) entry which is preliminary data.</text>
</comment>
<accession>A0ACC0BVI6</accession>
<protein>
    <submittedName>
        <fullName evidence="1">Uncharacterized protein</fullName>
    </submittedName>
</protein>
<dbReference type="Proteomes" id="UP001060085">
    <property type="component" value="Linkage Group LG02"/>
</dbReference>
<name>A0ACC0BVI6_CATRO</name>
<gene>
    <name evidence="1" type="ORF">M9H77_07606</name>
</gene>